<dbReference type="EMBL" id="JAULSV010000005">
    <property type="protein sequence ID" value="KAK0643946.1"/>
    <property type="molecule type" value="Genomic_DNA"/>
</dbReference>
<name>A0AA39Y2J2_9PEZI</name>
<dbReference type="SUPFAM" id="SSF51556">
    <property type="entry name" value="Metallo-dependent hydrolases"/>
    <property type="match status" value="1"/>
</dbReference>
<dbReference type="AlphaFoldDB" id="A0AA39Y2J2"/>
<keyword evidence="3" id="KW-1185">Reference proteome</keyword>
<proteinExistence type="predicted"/>
<dbReference type="PANTHER" id="PTHR22642">
    <property type="entry name" value="IMIDAZOLONEPROPIONASE"/>
    <property type="match status" value="1"/>
</dbReference>
<protein>
    <submittedName>
        <fullName evidence="2">Amidohydrolase family-domain-containing protein</fullName>
    </submittedName>
</protein>
<evidence type="ECO:0000259" key="1">
    <source>
        <dbReference type="Pfam" id="PF07969"/>
    </source>
</evidence>
<dbReference type="Gene3D" id="3.20.20.140">
    <property type="entry name" value="Metal-dependent hydrolases"/>
    <property type="match status" value="1"/>
</dbReference>
<dbReference type="Pfam" id="PF07969">
    <property type="entry name" value="Amidohydro_3"/>
    <property type="match status" value="1"/>
</dbReference>
<accession>A0AA39Y2J2</accession>
<organism evidence="2 3">
    <name type="scientific">Cercophora newfieldiana</name>
    <dbReference type="NCBI Taxonomy" id="92897"/>
    <lineage>
        <taxon>Eukaryota</taxon>
        <taxon>Fungi</taxon>
        <taxon>Dikarya</taxon>
        <taxon>Ascomycota</taxon>
        <taxon>Pezizomycotina</taxon>
        <taxon>Sordariomycetes</taxon>
        <taxon>Sordariomycetidae</taxon>
        <taxon>Sordariales</taxon>
        <taxon>Lasiosphaeriaceae</taxon>
        <taxon>Cercophora</taxon>
    </lineage>
</organism>
<dbReference type="Proteomes" id="UP001174936">
    <property type="component" value="Unassembled WGS sequence"/>
</dbReference>
<sequence>MNLEPIIAIIGVDSPTSLADVDGVVKNIVGQIKTKNDASFKPKPSVKWQAIKAFIDGLPQGEGANTTWAPNGTFIVEPFWSPAILTKTLEQLFLTGVDAQLHTDGDLAVKVALDAAVAFKKKYPLKKFKLGLAHDELTQASDWPRFAQLGVDAIMSYQWVQLSPFYFPDTFNAMGEYLLDKLEAHPQIEKAGRPIVYGSDWPVDPLDEFLALKAAVTRSGDPQNPNSPASYGPPYDGRFPGSGGLTREQAIRSITINAAKFLRAEDKIEELARNRVLITVVGGEPVFIADDAANFVKLGGLTAKFPNHDLDPLNRRLAAHTIGGFSGKKLSPEDLKTAQIHRKRGDCGHHKH</sequence>
<reference evidence="2" key="1">
    <citation type="submission" date="2023-06" db="EMBL/GenBank/DDBJ databases">
        <title>Genome-scale phylogeny and comparative genomics of the fungal order Sordariales.</title>
        <authorList>
            <consortium name="Lawrence Berkeley National Laboratory"/>
            <person name="Hensen N."/>
            <person name="Bonometti L."/>
            <person name="Westerberg I."/>
            <person name="Brannstrom I.O."/>
            <person name="Guillou S."/>
            <person name="Cros-Aarteil S."/>
            <person name="Calhoun S."/>
            <person name="Haridas S."/>
            <person name="Kuo A."/>
            <person name="Mondo S."/>
            <person name="Pangilinan J."/>
            <person name="Riley R."/>
            <person name="Labutti K."/>
            <person name="Andreopoulos B."/>
            <person name="Lipzen A."/>
            <person name="Chen C."/>
            <person name="Yanf M."/>
            <person name="Daum C."/>
            <person name="Ng V."/>
            <person name="Clum A."/>
            <person name="Steindorff A."/>
            <person name="Ohm R."/>
            <person name="Martin F."/>
            <person name="Silar P."/>
            <person name="Natvig D."/>
            <person name="Lalanne C."/>
            <person name="Gautier V."/>
            <person name="Ament-Velasquez S.L."/>
            <person name="Kruys A."/>
            <person name="Hutchinson M.I."/>
            <person name="Powell A.J."/>
            <person name="Barry K."/>
            <person name="Miller A.N."/>
            <person name="Grigoriev I.V."/>
            <person name="Debuchy R."/>
            <person name="Gladieux P."/>
            <person name="Thoren M.H."/>
            <person name="Johannesson H."/>
        </authorList>
    </citation>
    <scope>NUCLEOTIDE SEQUENCE</scope>
    <source>
        <strain evidence="2">SMH2532-1</strain>
    </source>
</reference>
<feature type="domain" description="Amidohydrolase 3" evidence="1">
    <location>
        <begin position="46"/>
        <end position="267"/>
    </location>
</feature>
<dbReference type="PANTHER" id="PTHR22642:SF2">
    <property type="entry name" value="PROTEIN LONG AFTER FAR-RED 3"/>
    <property type="match status" value="1"/>
</dbReference>
<dbReference type="InterPro" id="IPR032466">
    <property type="entry name" value="Metal_Hydrolase"/>
</dbReference>
<evidence type="ECO:0000313" key="3">
    <source>
        <dbReference type="Proteomes" id="UP001174936"/>
    </source>
</evidence>
<gene>
    <name evidence="2" type="ORF">B0T16DRAFT_447761</name>
</gene>
<evidence type="ECO:0000313" key="2">
    <source>
        <dbReference type="EMBL" id="KAK0643946.1"/>
    </source>
</evidence>
<comment type="caution">
    <text evidence="2">The sequence shown here is derived from an EMBL/GenBank/DDBJ whole genome shotgun (WGS) entry which is preliminary data.</text>
</comment>
<dbReference type="InterPro" id="IPR013108">
    <property type="entry name" value="Amidohydro_3"/>
</dbReference>